<evidence type="ECO:0008006" key="4">
    <source>
        <dbReference type="Google" id="ProtNLM"/>
    </source>
</evidence>
<proteinExistence type="predicted"/>
<organism evidence="2 3">
    <name type="scientific">Pipistrellus nathusii</name>
    <name type="common">Nathusius' pipistrelle</name>
    <dbReference type="NCBI Taxonomy" id="59473"/>
    <lineage>
        <taxon>Eukaryota</taxon>
        <taxon>Metazoa</taxon>
        <taxon>Chordata</taxon>
        <taxon>Craniata</taxon>
        <taxon>Vertebrata</taxon>
        <taxon>Euteleostomi</taxon>
        <taxon>Mammalia</taxon>
        <taxon>Eutheria</taxon>
        <taxon>Laurasiatheria</taxon>
        <taxon>Chiroptera</taxon>
        <taxon>Yangochiroptera</taxon>
        <taxon>Vespertilionidae</taxon>
        <taxon>Pipistrellus</taxon>
    </lineage>
</organism>
<accession>A0ABP0A813</accession>
<feature type="chain" id="PRO_5046295174" description="Secreted protein" evidence="1">
    <location>
        <begin position="27"/>
        <end position="134"/>
    </location>
</feature>
<sequence length="134" mass="15264">MNPTVGIHTRFFLPLLPDLWVVLLLSFKYEQGPSHVLLSFQHTQGRGRLSPASTTWSQENCSRLTSRMGYDSGRQTAACEPHVALRPLECGSSTKYHVRARTCSANETSRPMQRSLFSALKRNLNRWTVDIWLC</sequence>
<evidence type="ECO:0000256" key="1">
    <source>
        <dbReference type="SAM" id="SignalP"/>
    </source>
</evidence>
<dbReference type="EMBL" id="OY882863">
    <property type="protein sequence ID" value="CAK6446670.1"/>
    <property type="molecule type" value="Genomic_DNA"/>
</dbReference>
<gene>
    <name evidence="2" type="ORF">MPIPNATIZW_LOCUS14976</name>
</gene>
<evidence type="ECO:0000313" key="3">
    <source>
        <dbReference type="Proteomes" id="UP001314169"/>
    </source>
</evidence>
<name>A0ABP0A813_PIPNA</name>
<evidence type="ECO:0000313" key="2">
    <source>
        <dbReference type="EMBL" id="CAK6446670.1"/>
    </source>
</evidence>
<feature type="signal peptide" evidence="1">
    <location>
        <begin position="1"/>
        <end position="26"/>
    </location>
</feature>
<keyword evidence="1" id="KW-0732">Signal</keyword>
<protein>
    <recommendedName>
        <fullName evidence="4">Secreted protein</fullName>
    </recommendedName>
</protein>
<dbReference type="Proteomes" id="UP001314169">
    <property type="component" value="Chromosome 6"/>
</dbReference>
<keyword evidence="3" id="KW-1185">Reference proteome</keyword>
<reference evidence="2" key="1">
    <citation type="submission" date="2023-12" db="EMBL/GenBank/DDBJ databases">
        <authorList>
            <person name="Brown T."/>
        </authorList>
    </citation>
    <scope>NUCLEOTIDE SEQUENCE</scope>
</reference>